<protein>
    <recommendedName>
        <fullName evidence="4">Secreted protein</fullName>
    </recommendedName>
</protein>
<dbReference type="AlphaFoldDB" id="A0A8D0AMS5"/>
<dbReference type="Proteomes" id="UP000694568">
    <property type="component" value="Unplaced"/>
</dbReference>
<name>A0A8D0AMS5_SANLU</name>
<evidence type="ECO:0000313" key="2">
    <source>
        <dbReference type="Ensembl" id="ENSSLUP00000054913.1"/>
    </source>
</evidence>
<evidence type="ECO:0008006" key="4">
    <source>
        <dbReference type="Google" id="ProtNLM"/>
    </source>
</evidence>
<evidence type="ECO:0000313" key="3">
    <source>
        <dbReference type="Proteomes" id="UP000694568"/>
    </source>
</evidence>
<keyword evidence="3" id="KW-1185">Reference proteome</keyword>
<feature type="signal peptide" evidence="1">
    <location>
        <begin position="1"/>
        <end position="19"/>
    </location>
</feature>
<reference evidence="2" key="1">
    <citation type="submission" date="2025-08" db="UniProtKB">
        <authorList>
            <consortium name="Ensembl"/>
        </authorList>
    </citation>
    <scope>IDENTIFICATION</scope>
</reference>
<proteinExistence type="predicted"/>
<feature type="chain" id="PRO_5034216295" description="Secreted protein" evidence="1">
    <location>
        <begin position="20"/>
        <end position="108"/>
    </location>
</feature>
<organism evidence="2 3">
    <name type="scientific">Sander lucioperca</name>
    <name type="common">Pike-perch</name>
    <name type="synonym">Perca lucioperca</name>
    <dbReference type="NCBI Taxonomy" id="283035"/>
    <lineage>
        <taxon>Eukaryota</taxon>
        <taxon>Metazoa</taxon>
        <taxon>Chordata</taxon>
        <taxon>Craniata</taxon>
        <taxon>Vertebrata</taxon>
        <taxon>Euteleostomi</taxon>
        <taxon>Actinopterygii</taxon>
        <taxon>Neopterygii</taxon>
        <taxon>Teleostei</taxon>
        <taxon>Neoteleostei</taxon>
        <taxon>Acanthomorphata</taxon>
        <taxon>Eupercaria</taxon>
        <taxon>Perciformes</taxon>
        <taxon>Percoidei</taxon>
        <taxon>Percidae</taxon>
        <taxon>Luciopercinae</taxon>
        <taxon>Sander</taxon>
    </lineage>
</organism>
<evidence type="ECO:0000256" key="1">
    <source>
        <dbReference type="SAM" id="SignalP"/>
    </source>
</evidence>
<sequence length="108" mass="12320">MLLMGILTCRWTLLCCVLAKKVTTVTRRERAKLSPGICKSCSGNLPLSEPLFGPDLSTDLQFVELLVISRPICCKYIFTFQVWTVGRMYCNKPGRHVDSYLCIFSFEF</sequence>
<reference evidence="2" key="2">
    <citation type="submission" date="2025-09" db="UniProtKB">
        <authorList>
            <consortium name="Ensembl"/>
        </authorList>
    </citation>
    <scope>IDENTIFICATION</scope>
</reference>
<accession>A0A8D0AMS5</accession>
<keyword evidence="1" id="KW-0732">Signal</keyword>
<dbReference type="Ensembl" id="ENSSLUT00000056523.1">
    <property type="protein sequence ID" value="ENSSLUP00000054913.1"/>
    <property type="gene ID" value="ENSSLUG00000023713.1"/>
</dbReference>